<dbReference type="NCBIfam" id="TIGR01571">
    <property type="entry name" value="A_thal_Cys_rich"/>
    <property type="match status" value="1"/>
</dbReference>
<keyword evidence="3" id="KW-1185">Reference proteome</keyword>
<protein>
    <submittedName>
        <fullName evidence="2">Uncharacterized protein</fullName>
    </submittedName>
</protein>
<dbReference type="Pfam" id="PF04749">
    <property type="entry name" value="PLAC8"/>
    <property type="match status" value="1"/>
</dbReference>
<dbReference type="AlphaFoldDB" id="A0AAD9TGU1"/>
<reference evidence="2" key="1">
    <citation type="journal article" date="2023" name="Plant J.">
        <title>Genome sequences and population genomics provide insights into the demographic history, inbreeding, and mutation load of two 'living fossil' tree species of Dipteronia.</title>
        <authorList>
            <person name="Feng Y."/>
            <person name="Comes H.P."/>
            <person name="Chen J."/>
            <person name="Zhu S."/>
            <person name="Lu R."/>
            <person name="Zhang X."/>
            <person name="Li P."/>
            <person name="Qiu J."/>
            <person name="Olsen K.M."/>
            <person name="Qiu Y."/>
        </authorList>
    </citation>
    <scope>NUCLEOTIDE SEQUENCE</scope>
    <source>
        <strain evidence="2">KIB01</strain>
    </source>
</reference>
<dbReference type="EMBL" id="JANJYI010000009">
    <property type="protein sequence ID" value="KAK2635842.1"/>
    <property type="molecule type" value="Genomic_DNA"/>
</dbReference>
<dbReference type="PANTHER" id="PTHR15907">
    <property type="entry name" value="DUF614 FAMILY PROTEIN-RELATED"/>
    <property type="match status" value="1"/>
</dbReference>
<evidence type="ECO:0000313" key="3">
    <source>
        <dbReference type="Proteomes" id="UP001280121"/>
    </source>
</evidence>
<accession>A0AAD9TGU1</accession>
<proteinExistence type="predicted"/>
<sequence length="156" mass="17493">MYPNNPEVADLKSGPTPDQDQQWSTGLYDCWEDPKNCLIALFCPCITFGLTAEIIDRGNLPCQIQGLVYYAMARIGCGWLYGGIYRSKMRQHLSLPEAPCSDWLLHCCCCVCAITQEYRELKNRGANPSLGCWKGNVEKWKSEGLKPPIAEPGMAR</sequence>
<name>A0AAD9TGU1_9ROSI</name>
<dbReference type="Proteomes" id="UP001280121">
    <property type="component" value="Unassembled WGS sequence"/>
</dbReference>
<organism evidence="2 3">
    <name type="scientific">Dipteronia dyeriana</name>
    <dbReference type="NCBI Taxonomy" id="168575"/>
    <lineage>
        <taxon>Eukaryota</taxon>
        <taxon>Viridiplantae</taxon>
        <taxon>Streptophyta</taxon>
        <taxon>Embryophyta</taxon>
        <taxon>Tracheophyta</taxon>
        <taxon>Spermatophyta</taxon>
        <taxon>Magnoliopsida</taxon>
        <taxon>eudicotyledons</taxon>
        <taxon>Gunneridae</taxon>
        <taxon>Pentapetalae</taxon>
        <taxon>rosids</taxon>
        <taxon>malvids</taxon>
        <taxon>Sapindales</taxon>
        <taxon>Sapindaceae</taxon>
        <taxon>Hippocastanoideae</taxon>
        <taxon>Acereae</taxon>
        <taxon>Dipteronia</taxon>
    </lineage>
</organism>
<feature type="region of interest" description="Disordered" evidence="1">
    <location>
        <begin position="1"/>
        <end position="22"/>
    </location>
</feature>
<dbReference type="InterPro" id="IPR006461">
    <property type="entry name" value="PLAC_motif_containing"/>
</dbReference>
<comment type="caution">
    <text evidence="2">The sequence shown here is derived from an EMBL/GenBank/DDBJ whole genome shotgun (WGS) entry which is preliminary data.</text>
</comment>
<evidence type="ECO:0000256" key="1">
    <source>
        <dbReference type="SAM" id="MobiDB-lite"/>
    </source>
</evidence>
<evidence type="ECO:0000313" key="2">
    <source>
        <dbReference type="EMBL" id="KAK2635842.1"/>
    </source>
</evidence>
<gene>
    <name evidence="2" type="ORF">Ddye_030634</name>
</gene>